<evidence type="ECO:0000256" key="4">
    <source>
        <dbReference type="ARBA" id="ARBA00022475"/>
    </source>
</evidence>
<feature type="transmembrane region" description="Helical" evidence="12">
    <location>
        <begin position="21"/>
        <end position="39"/>
    </location>
</feature>
<dbReference type="Gene3D" id="1.10.357.140">
    <property type="entry name" value="UbiA prenyltransferase"/>
    <property type="match status" value="1"/>
</dbReference>
<evidence type="ECO:0000256" key="8">
    <source>
        <dbReference type="ARBA" id="ARBA00022692"/>
    </source>
</evidence>
<dbReference type="FunFam" id="1.10.357.140:FF:000002">
    <property type="entry name" value="4-hydroxybenzoate octaprenyltransferase"/>
    <property type="match status" value="1"/>
</dbReference>
<evidence type="ECO:0000256" key="9">
    <source>
        <dbReference type="ARBA" id="ARBA00022842"/>
    </source>
</evidence>
<evidence type="ECO:0000256" key="12">
    <source>
        <dbReference type="HAMAP-Rule" id="MF_01635"/>
    </source>
</evidence>
<dbReference type="GO" id="GO:0006744">
    <property type="term" value="P:ubiquinone biosynthetic process"/>
    <property type="evidence" value="ECO:0007669"/>
    <property type="project" value="UniProtKB-UniRule"/>
</dbReference>
<accession>A0AA86IXW9</accession>
<dbReference type="Pfam" id="PF01040">
    <property type="entry name" value="UbiA"/>
    <property type="match status" value="1"/>
</dbReference>
<dbReference type="CDD" id="cd13959">
    <property type="entry name" value="PT_UbiA_COQ2"/>
    <property type="match status" value="1"/>
</dbReference>
<dbReference type="RefSeq" id="WP_130558160.1">
    <property type="nucleotide sequence ID" value="NZ_AP028947.1"/>
</dbReference>
<evidence type="ECO:0000256" key="2">
    <source>
        <dbReference type="ARBA" id="ARBA00004141"/>
    </source>
</evidence>
<keyword evidence="6 12" id="KW-0808">Transferase</keyword>
<organism evidence="14 15">
    <name type="scientific">Limnobacter thiooxidans</name>
    <dbReference type="NCBI Taxonomy" id="131080"/>
    <lineage>
        <taxon>Bacteria</taxon>
        <taxon>Pseudomonadati</taxon>
        <taxon>Pseudomonadota</taxon>
        <taxon>Betaproteobacteria</taxon>
        <taxon>Burkholderiales</taxon>
        <taxon>Burkholderiaceae</taxon>
        <taxon>Limnobacter</taxon>
    </lineage>
</organism>
<dbReference type="EMBL" id="AP028947">
    <property type="protein sequence ID" value="BET25352.1"/>
    <property type="molecule type" value="Genomic_DNA"/>
</dbReference>
<keyword evidence="11 12" id="KW-0472">Membrane</keyword>
<dbReference type="InterPro" id="IPR039653">
    <property type="entry name" value="Prenyltransferase"/>
</dbReference>
<dbReference type="InterPro" id="IPR044878">
    <property type="entry name" value="UbiA_sf"/>
</dbReference>
<keyword evidence="9 12" id="KW-0460">Magnesium</keyword>
<dbReference type="InterPro" id="IPR030470">
    <property type="entry name" value="UbiA_prenylTrfase_CS"/>
</dbReference>
<dbReference type="HAMAP" id="MF_01635">
    <property type="entry name" value="UbiA"/>
    <property type="match status" value="1"/>
</dbReference>
<evidence type="ECO:0000256" key="7">
    <source>
        <dbReference type="ARBA" id="ARBA00022688"/>
    </source>
</evidence>
<comment type="subcellular location">
    <subcellularLocation>
        <location evidence="12">Cell inner membrane</location>
        <topology evidence="12">Multi-pass membrane protein</topology>
    </subcellularLocation>
    <subcellularLocation>
        <location evidence="2">Membrane</location>
        <topology evidence="2">Multi-pass membrane protein</topology>
    </subcellularLocation>
</comment>
<dbReference type="PANTHER" id="PTHR11048:SF28">
    <property type="entry name" value="4-HYDROXYBENZOATE POLYPRENYLTRANSFERASE, MITOCHONDRIAL"/>
    <property type="match status" value="1"/>
</dbReference>
<feature type="transmembrane region" description="Helical" evidence="12">
    <location>
        <begin position="209"/>
        <end position="230"/>
    </location>
</feature>
<evidence type="ECO:0000256" key="6">
    <source>
        <dbReference type="ARBA" id="ARBA00022679"/>
    </source>
</evidence>
<dbReference type="NCBIfam" id="TIGR01474">
    <property type="entry name" value="ubiA_proteo"/>
    <property type="match status" value="1"/>
</dbReference>
<evidence type="ECO:0000256" key="3">
    <source>
        <dbReference type="ARBA" id="ARBA00005985"/>
    </source>
</evidence>
<reference evidence="14 15" key="1">
    <citation type="submission" date="2023-10" db="EMBL/GenBank/DDBJ databases">
        <title>Complete Genome Sequence of Limnobacter thiooxidans CS-K2T, Isolated from freshwater lake sediments in Bavaria, Germany.</title>
        <authorList>
            <person name="Naruki M."/>
            <person name="Watanabe A."/>
            <person name="Warashina T."/>
            <person name="Morita T."/>
            <person name="Arakawa K."/>
        </authorList>
    </citation>
    <scope>NUCLEOTIDE SEQUENCE [LARGE SCALE GENOMIC DNA]</scope>
    <source>
        <strain evidence="14 15">CS-K2</strain>
    </source>
</reference>
<dbReference type="KEGG" id="lto:RGQ30_08530"/>
<comment type="similarity">
    <text evidence="3 12">Belongs to the UbiA prenyltransferase family.</text>
</comment>
<gene>
    <name evidence="12 14" type="primary">ubiA</name>
    <name evidence="14" type="ORF">RGQ30_08530</name>
</gene>
<keyword evidence="4 12" id="KW-1003">Cell membrane</keyword>
<name>A0AA86IXW9_9BURK</name>
<dbReference type="InterPro" id="IPR000537">
    <property type="entry name" value="UbiA_prenyltransferase"/>
</dbReference>
<evidence type="ECO:0000256" key="1">
    <source>
        <dbReference type="ARBA" id="ARBA00001946"/>
    </source>
</evidence>
<keyword evidence="15" id="KW-1185">Reference proteome</keyword>
<keyword evidence="5 12" id="KW-0997">Cell inner membrane</keyword>
<evidence type="ECO:0000256" key="11">
    <source>
        <dbReference type="ARBA" id="ARBA00023136"/>
    </source>
</evidence>
<evidence type="ECO:0000256" key="13">
    <source>
        <dbReference type="NCBIfam" id="TIGR01474"/>
    </source>
</evidence>
<dbReference type="GO" id="GO:0005886">
    <property type="term" value="C:plasma membrane"/>
    <property type="evidence" value="ECO:0007669"/>
    <property type="project" value="UniProtKB-SubCell"/>
</dbReference>
<feature type="transmembrane region" description="Helical" evidence="12">
    <location>
        <begin position="45"/>
        <end position="69"/>
    </location>
</feature>
<comment type="function">
    <text evidence="12">Catalyzes the prenylation of para-hydroxybenzoate (PHB) with an all-trans polyprenyl group. Mediates the second step in the final reaction sequence of ubiquinone-8 (UQ-8) biosynthesis, which is the condensation of the polyisoprenoid side chain with PHB, generating the first membrane-bound Q intermediate 3-octaprenyl-4-hydroxybenzoate.</text>
</comment>
<feature type="transmembrane region" description="Helical" evidence="12">
    <location>
        <begin position="236"/>
        <end position="256"/>
    </location>
</feature>
<evidence type="ECO:0000313" key="14">
    <source>
        <dbReference type="EMBL" id="BET25352.1"/>
    </source>
</evidence>
<protein>
    <recommendedName>
        <fullName evidence="12 13">4-hydroxybenzoate octaprenyltransferase</fullName>
        <ecNumber evidence="12 13">2.5.1.39</ecNumber>
    </recommendedName>
    <alternativeName>
        <fullName evidence="12">4-HB polyprenyltransferase</fullName>
    </alternativeName>
</protein>
<evidence type="ECO:0000256" key="10">
    <source>
        <dbReference type="ARBA" id="ARBA00022989"/>
    </source>
</evidence>
<dbReference type="AlphaFoldDB" id="A0AA86IXW9"/>
<feature type="transmembrane region" description="Helical" evidence="12">
    <location>
        <begin position="143"/>
        <end position="160"/>
    </location>
</feature>
<proteinExistence type="inferred from homology"/>
<dbReference type="InterPro" id="IPR006370">
    <property type="entry name" value="HB_polyprenyltransferase-like"/>
</dbReference>
<feature type="transmembrane region" description="Helical" evidence="12">
    <location>
        <begin position="268"/>
        <end position="286"/>
    </location>
</feature>
<evidence type="ECO:0000313" key="15">
    <source>
        <dbReference type="Proteomes" id="UP001329151"/>
    </source>
</evidence>
<sequence>MTQIALARLREYGLLLRLNKPIGILLLLWPTLWGLWLAAEGTPPWPVLWVFVAGVVLMRSAGCAINDYADRDIDLHVERTRNRPLTSGRISSKEALLLAALLALIALLITLPLGWPVVLMSLPAAFLAGSYPFTKRFFPMPQAYLGVAFGFSIPMAYVAVQGSVPLAGWLIFAANVFWTIAYDTEYALVDKPDDLKLNIKTAAITLGRFDIVGILVCYAMCLLMWASVALLLNFKAVFWLAWAAAWCIVAYHFVLIRNRDRANCFKAFLHNNWIGAALFAGLVLQYL</sequence>
<dbReference type="FunFam" id="1.20.120.1780:FF:000001">
    <property type="entry name" value="4-hydroxybenzoate octaprenyltransferase"/>
    <property type="match status" value="1"/>
</dbReference>
<comment type="pathway">
    <text evidence="12">Cofactor biosynthesis; ubiquinone biosynthesis.</text>
</comment>
<keyword evidence="7 12" id="KW-0831">Ubiquinone biosynthesis</keyword>
<dbReference type="Proteomes" id="UP001329151">
    <property type="component" value="Chromosome"/>
</dbReference>
<dbReference type="PROSITE" id="PS00943">
    <property type="entry name" value="UBIA"/>
    <property type="match status" value="1"/>
</dbReference>
<feature type="transmembrane region" description="Helical" evidence="12">
    <location>
        <begin position="90"/>
        <end position="109"/>
    </location>
</feature>
<evidence type="ECO:0000256" key="5">
    <source>
        <dbReference type="ARBA" id="ARBA00022519"/>
    </source>
</evidence>
<comment type="cofactor">
    <cofactor evidence="1 12">
        <name>Mg(2+)</name>
        <dbReference type="ChEBI" id="CHEBI:18420"/>
    </cofactor>
</comment>
<dbReference type="GO" id="GO:0008412">
    <property type="term" value="F:4-hydroxybenzoate polyprenyltransferase activity"/>
    <property type="evidence" value="ECO:0007669"/>
    <property type="project" value="UniProtKB-UniRule"/>
</dbReference>
<comment type="catalytic activity">
    <reaction evidence="12">
        <text>all-trans-octaprenyl diphosphate + 4-hydroxybenzoate = 4-hydroxy-3-(all-trans-octaprenyl)benzoate + diphosphate</text>
        <dbReference type="Rhea" id="RHEA:27782"/>
        <dbReference type="ChEBI" id="CHEBI:1617"/>
        <dbReference type="ChEBI" id="CHEBI:17879"/>
        <dbReference type="ChEBI" id="CHEBI:33019"/>
        <dbReference type="ChEBI" id="CHEBI:57711"/>
        <dbReference type="EC" id="2.5.1.39"/>
    </reaction>
</comment>
<keyword evidence="8 12" id="KW-0812">Transmembrane</keyword>
<keyword evidence="10 12" id="KW-1133">Transmembrane helix</keyword>
<dbReference type="PANTHER" id="PTHR11048">
    <property type="entry name" value="PRENYLTRANSFERASES"/>
    <property type="match status" value="1"/>
</dbReference>
<dbReference type="Gene3D" id="1.20.120.1780">
    <property type="entry name" value="UbiA prenyltransferase"/>
    <property type="match status" value="1"/>
</dbReference>
<dbReference type="EC" id="2.5.1.39" evidence="12 13"/>